<evidence type="ECO:0000313" key="2">
    <source>
        <dbReference type="Proteomes" id="UP001348369"/>
    </source>
</evidence>
<name>A0ACD4ZVQ6_9ACTN</name>
<dbReference type="EMBL" id="CP109109">
    <property type="protein sequence ID" value="WSC02540.1"/>
    <property type="molecule type" value="Genomic_DNA"/>
</dbReference>
<protein>
    <submittedName>
        <fullName evidence="1">Class I SAM-dependent methyltransferase</fullName>
    </submittedName>
</protein>
<keyword evidence="1" id="KW-0808">Transferase</keyword>
<keyword evidence="1" id="KW-0489">Methyltransferase</keyword>
<sequence>MNYTDLVHGAAHAPFEGWDFGVFAGRFTEENPSWDFAELLRARLADGDALLDLGTGGGEFLSGLAPFPPGTTATESYPPNVPVARRRLAPLGVRVIDTSDEDDDQLPLPDAAFGVVSSRHESYAAAEIARVLRGGGVFLTQQVGGRDLAELNEELGAPGHGYGHWDLATARAELADAGFEILDAREELAPAAFHDIGAVLLFLRITPWQIPDFDADRYDTRLRALHARLSSGSPLTVRCHRFVITARRPLMS</sequence>
<reference evidence="1" key="1">
    <citation type="submission" date="2022-10" db="EMBL/GenBank/DDBJ databases">
        <title>The complete genomes of actinobacterial strains from the NBC collection.</title>
        <authorList>
            <person name="Joergensen T.S."/>
            <person name="Alvarez Arevalo M."/>
            <person name="Sterndorff E.B."/>
            <person name="Faurdal D."/>
            <person name="Vuksanovic O."/>
            <person name="Mourched A.-S."/>
            <person name="Charusanti P."/>
            <person name="Shaw S."/>
            <person name="Blin K."/>
            <person name="Weber T."/>
        </authorList>
    </citation>
    <scope>NUCLEOTIDE SEQUENCE</scope>
    <source>
        <strain evidence="1">NBC 01771</strain>
    </source>
</reference>
<dbReference type="Proteomes" id="UP001348369">
    <property type="component" value="Chromosome"/>
</dbReference>
<evidence type="ECO:0000313" key="1">
    <source>
        <dbReference type="EMBL" id="WSC02540.1"/>
    </source>
</evidence>
<proteinExistence type="predicted"/>
<organism evidence="1 2">
    <name type="scientific">Streptomyces scopuliridis</name>
    <dbReference type="NCBI Taxonomy" id="452529"/>
    <lineage>
        <taxon>Bacteria</taxon>
        <taxon>Bacillati</taxon>
        <taxon>Actinomycetota</taxon>
        <taxon>Actinomycetes</taxon>
        <taxon>Kitasatosporales</taxon>
        <taxon>Streptomycetaceae</taxon>
        <taxon>Streptomyces</taxon>
    </lineage>
</organism>
<gene>
    <name evidence="1" type="ORF">OG835_39825</name>
</gene>
<accession>A0ACD4ZVQ6</accession>
<keyword evidence="2" id="KW-1185">Reference proteome</keyword>